<evidence type="ECO:0000313" key="1">
    <source>
        <dbReference type="EMBL" id="CAB5017133.1"/>
    </source>
</evidence>
<sequence length="51" mass="5106">MAVPTFTPSIWNVTRAGVHVAVVPLPAMLLSATADPATTELAAGAVTFIAG</sequence>
<organism evidence="1">
    <name type="scientific">freshwater metagenome</name>
    <dbReference type="NCBI Taxonomy" id="449393"/>
    <lineage>
        <taxon>unclassified sequences</taxon>
        <taxon>metagenomes</taxon>
        <taxon>ecological metagenomes</taxon>
    </lineage>
</organism>
<reference evidence="1" key="1">
    <citation type="submission" date="2020-05" db="EMBL/GenBank/DDBJ databases">
        <authorList>
            <person name="Chiriac C."/>
            <person name="Salcher M."/>
            <person name="Ghai R."/>
            <person name="Kavagutti S V."/>
        </authorList>
    </citation>
    <scope>NUCLEOTIDE SEQUENCE</scope>
</reference>
<dbReference type="AlphaFoldDB" id="A0A6J7QNA6"/>
<accession>A0A6J7QNA6</accession>
<dbReference type="EMBL" id="CAFBPF010000133">
    <property type="protein sequence ID" value="CAB5017133.1"/>
    <property type="molecule type" value="Genomic_DNA"/>
</dbReference>
<gene>
    <name evidence="1" type="ORF">UFOPK4071_01034</name>
</gene>
<protein>
    <submittedName>
        <fullName evidence="1">Unannotated protein</fullName>
    </submittedName>
</protein>
<name>A0A6J7QNA6_9ZZZZ</name>
<proteinExistence type="predicted"/>